<evidence type="ECO:0000313" key="2">
    <source>
        <dbReference type="Proteomes" id="UP000054279"/>
    </source>
</evidence>
<dbReference type="Proteomes" id="UP000054279">
    <property type="component" value="Unassembled WGS sequence"/>
</dbReference>
<dbReference type="EMBL" id="KN837263">
    <property type="protein sequence ID" value="KIJ30345.1"/>
    <property type="molecule type" value="Genomic_DNA"/>
</dbReference>
<dbReference type="AlphaFoldDB" id="A0A0C9UYY9"/>
<dbReference type="HOGENOM" id="CLU_2374139_0_0_1"/>
<evidence type="ECO:0000313" key="1">
    <source>
        <dbReference type="EMBL" id="KIJ30345.1"/>
    </source>
</evidence>
<accession>A0A0C9UYY9</accession>
<proteinExistence type="predicted"/>
<protein>
    <submittedName>
        <fullName evidence="1">Uncharacterized protein</fullName>
    </submittedName>
</protein>
<name>A0A0C9UYY9_SPHS4</name>
<reference evidence="1 2" key="1">
    <citation type="submission" date="2014-06" db="EMBL/GenBank/DDBJ databases">
        <title>Evolutionary Origins and Diversification of the Mycorrhizal Mutualists.</title>
        <authorList>
            <consortium name="DOE Joint Genome Institute"/>
            <consortium name="Mycorrhizal Genomics Consortium"/>
            <person name="Kohler A."/>
            <person name="Kuo A."/>
            <person name="Nagy L.G."/>
            <person name="Floudas D."/>
            <person name="Copeland A."/>
            <person name="Barry K.W."/>
            <person name="Cichocki N."/>
            <person name="Veneault-Fourrey C."/>
            <person name="LaButti K."/>
            <person name="Lindquist E.A."/>
            <person name="Lipzen A."/>
            <person name="Lundell T."/>
            <person name="Morin E."/>
            <person name="Murat C."/>
            <person name="Riley R."/>
            <person name="Ohm R."/>
            <person name="Sun H."/>
            <person name="Tunlid A."/>
            <person name="Henrissat B."/>
            <person name="Grigoriev I.V."/>
            <person name="Hibbett D.S."/>
            <person name="Martin F."/>
        </authorList>
    </citation>
    <scope>NUCLEOTIDE SEQUENCE [LARGE SCALE GENOMIC DNA]</scope>
    <source>
        <strain evidence="1 2">SS14</strain>
    </source>
</reference>
<organism evidence="1 2">
    <name type="scientific">Sphaerobolus stellatus (strain SS14)</name>
    <dbReference type="NCBI Taxonomy" id="990650"/>
    <lineage>
        <taxon>Eukaryota</taxon>
        <taxon>Fungi</taxon>
        <taxon>Dikarya</taxon>
        <taxon>Basidiomycota</taxon>
        <taxon>Agaricomycotina</taxon>
        <taxon>Agaricomycetes</taxon>
        <taxon>Phallomycetidae</taxon>
        <taxon>Geastrales</taxon>
        <taxon>Sphaerobolaceae</taxon>
        <taxon>Sphaerobolus</taxon>
    </lineage>
</organism>
<keyword evidence="2" id="KW-1185">Reference proteome</keyword>
<sequence>MPARGWVVTISHRHRCCSVALPFPFRVLLLAESEPTFIRYNLFLRISAYPTPSTMATPVLDYPTVDNGAYRCYDPTGSFCIVVEAPISGGGGEAA</sequence>
<gene>
    <name evidence="1" type="ORF">M422DRAFT_268101</name>
</gene>